<evidence type="ECO:0000313" key="2">
    <source>
        <dbReference type="EMBL" id="SHN67916.1"/>
    </source>
</evidence>
<dbReference type="STRING" id="1189325.SAMN04488119_105169"/>
<evidence type="ECO:0000259" key="1">
    <source>
        <dbReference type="Pfam" id="PF00582"/>
    </source>
</evidence>
<dbReference type="Proteomes" id="UP000184066">
    <property type="component" value="Unassembled WGS sequence"/>
</dbReference>
<dbReference type="EMBL" id="FRDL01000005">
    <property type="protein sequence ID" value="SHN67916.1"/>
    <property type="molecule type" value="Genomic_DNA"/>
</dbReference>
<organism evidence="2 3">
    <name type="scientific">Oceanicella actignis</name>
    <dbReference type="NCBI Taxonomy" id="1189325"/>
    <lineage>
        <taxon>Bacteria</taxon>
        <taxon>Pseudomonadati</taxon>
        <taxon>Pseudomonadota</taxon>
        <taxon>Alphaproteobacteria</taxon>
        <taxon>Rhodobacterales</taxon>
        <taxon>Paracoccaceae</taxon>
        <taxon>Oceanicella</taxon>
    </lineage>
</organism>
<name>A0A1M7TB66_9RHOB</name>
<dbReference type="InterPro" id="IPR006016">
    <property type="entry name" value="UspA"/>
</dbReference>
<accession>A0A1M7TB66</accession>
<feature type="domain" description="UspA" evidence="1">
    <location>
        <begin position="1"/>
        <end position="140"/>
    </location>
</feature>
<evidence type="ECO:0000313" key="3">
    <source>
        <dbReference type="Proteomes" id="UP000184066"/>
    </source>
</evidence>
<dbReference type="AlphaFoldDB" id="A0A1M7TB66"/>
<protein>
    <submittedName>
        <fullName evidence="2">Nucleotide-binding universal stress protein, UspA family</fullName>
    </submittedName>
</protein>
<proteinExistence type="predicted"/>
<sequence length="152" mass="16568">MRKFLVVVDETPECLNAIRFAARRAAKTGGGVQMLFVIRPEEFQHWIGVAEVMRQEAREAAEARFHELAETLRETAGVMPEFVIREGEAVEQILAQIREDPQIGVLVLGAGAEGDGPGPLVSQLAGRMAGRMPVPITVVPGSMSEEQLDMVC</sequence>
<dbReference type="SUPFAM" id="SSF52402">
    <property type="entry name" value="Adenine nucleotide alpha hydrolases-like"/>
    <property type="match status" value="1"/>
</dbReference>
<dbReference type="RefSeq" id="WP_072747362.1">
    <property type="nucleotide sequence ID" value="NZ_FOHL01000005.1"/>
</dbReference>
<dbReference type="Gene3D" id="3.40.50.12370">
    <property type="match status" value="1"/>
</dbReference>
<dbReference type="CDD" id="cd00293">
    <property type="entry name" value="USP-like"/>
    <property type="match status" value="1"/>
</dbReference>
<keyword evidence="3" id="KW-1185">Reference proteome</keyword>
<gene>
    <name evidence="2" type="ORF">SAMN05216200_105168</name>
</gene>
<dbReference type="OrthoDB" id="9813682at2"/>
<reference evidence="2 3" key="1">
    <citation type="submission" date="2016-12" db="EMBL/GenBank/DDBJ databases">
        <authorList>
            <person name="Song W.-J."/>
            <person name="Kurnit D.M."/>
        </authorList>
    </citation>
    <scope>NUCLEOTIDE SEQUENCE [LARGE SCALE GENOMIC DNA]</scope>
    <source>
        <strain evidence="2 3">CGMCC 1.10808</strain>
    </source>
</reference>
<dbReference type="Pfam" id="PF00582">
    <property type="entry name" value="Usp"/>
    <property type="match status" value="1"/>
</dbReference>